<feature type="transmembrane region" description="Helical" evidence="1">
    <location>
        <begin position="122"/>
        <end position="146"/>
    </location>
</feature>
<evidence type="ECO:0000313" key="2">
    <source>
        <dbReference type="EMBL" id="VUG16777.1"/>
    </source>
</evidence>
<proteinExistence type="predicted"/>
<accession>A0A7D9CVL2</accession>
<keyword evidence="3" id="KW-1185">Reference proteome</keyword>
<keyword evidence="1" id="KW-0472">Membrane</keyword>
<protein>
    <submittedName>
        <fullName evidence="2">DEBR0S1_25422g1_1</fullName>
    </submittedName>
</protein>
<keyword evidence="1" id="KW-1133">Transmembrane helix</keyword>
<name>A0A7D9CVL2_DEKBR</name>
<evidence type="ECO:0000256" key="1">
    <source>
        <dbReference type="SAM" id="Phobius"/>
    </source>
</evidence>
<feature type="transmembrane region" description="Helical" evidence="1">
    <location>
        <begin position="92"/>
        <end position="116"/>
    </location>
</feature>
<keyword evidence="1" id="KW-0812">Transmembrane</keyword>
<dbReference type="AlphaFoldDB" id="A0A7D9CVL2"/>
<organism evidence="2 3">
    <name type="scientific">Dekkera bruxellensis</name>
    <name type="common">Brettanomyces custersii</name>
    <dbReference type="NCBI Taxonomy" id="5007"/>
    <lineage>
        <taxon>Eukaryota</taxon>
        <taxon>Fungi</taxon>
        <taxon>Dikarya</taxon>
        <taxon>Ascomycota</taxon>
        <taxon>Saccharomycotina</taxon>
        <taxon>Pichiomycetes</taxon>
        <taxon>Pichiales</taxon>
        <taxon>Pichiaceae</taxon>
        <taxon>Brettanomyces</taxon>
    </lineage>
</organism>
<evidence type="ECO:0000313" key="3">
    <source>
        <dbReference type="Proteomes" id="UP000478008"/>
    </source>
</evidence>
<dbReference type="EMBL" id="CABFWN010000001">
    <property type="protein sequence ID" value="VUG16777.1"/>
    <property type="molecule type" value="Genomic_DNA"/>
</dbReference>
<dbReference type="Proteomes" id="UP000478008">
    <property type="component" value="Unassembled WGS sequence"/>
</dbReference>
<gene>
    <name evidence="2" type="ORF">DEBR0S1_25422G</name>
</gene>
<sequence>MRIIGWRIAGRGSLFLPPQLPFSTPHRFQFRMFRTTQGLYYKIKMGENQPKYKVRMPEEDPINYRTHGTSFYSLKLENNYRLGNEALYQNPLINFVIGAKRLSLAFGVMGVLFSYLMERTGLVYPEICEVLATLSVIPFPVILYLYHPYVSRIFRIYDITKPQTMQNLLKNEQVLIEKLNWNGFKTYNDLIRVDSFWVPSNNDYESRFGYVNLISKDPTTGLKKSYYINEGFCNVKMNRIMALAERRSHISTGRDFFEK</sequence>
<reference evidence="2 3" key="1">
    <citation type="submission" date="2019-07" db="EMBL/GenBank/DDBJ databases">
        <authorList>
            <person name="Friedrich A."/>
            <person name="Schacherer J."/>
        </authorList>
    </citation>
    <scope>NUCLEOTIDE SEQUENCE [LARGE SCALE GENOMIC DNA]</scope>
</reference>